<dbReference type="Pfam" id="PF01548">
    <property type="entry name" value="DEDD_Tnp_IS110"/>
    <property type="match status" value="1"/>
</dbReference>
<reference evidence="3" key="1">
    <citation type="journal article" date="2014" name="Int. J. Syst. Evol. Microbiol.">
        <title>Complete genome sequence of Corynebacterium casei LMG S-19264T (=DSM 44701T), isolated from a smear-ripened cheese.</title>
        <authorList>
            <consortium name="US DOE Joint Genome Institute (JGI-PGF)"/>
            <person name="Walter F."/>
            <person name="Albersmeier A."/>
            <person name="Kalinowski J."/>
            <person name="Ruckert C."/>
        </authorList>
    </citation>
    <scope>NUCLEOTIDE SEQUENCE</scope>
    <source>
        <strain evidence="3">CGMCC 4.7306</strain>
    </source>
</reference>
<name>A0A917SFE7_9ACTN</name>
<evidence type="ECO:0000259" key="2">
    <source>
        <dbReference type="Pfam" id="PF02371"/>
    </source>
</evidence>
<dbReference type="Pfam" id="PF02371">
    <property type="entry name" value="Transposase_20"/>
    <property type="match status" value="1"/>
</dbReference>
<reference evidence="3" key="2">
    <citation type="submission" date="2020-09" db="EMBL/GenBank/DDBJ databases">
        <authorList>
            <person name="Sun Q."/>
            <person name="Zhou Y."/>
        </authorList>
    </citation>
    <scope>NUCLEOTIDE SEQUENCE</scope>
    <source>
        <strain evidence="3">CGMCC 4.7306</strain>
    </source>
</reference>
<dbReference type="InterPro" id="IPR047650">
    <property type="entry name" value="Transpos_IS110"/>
</dbReference>
<evidence type="ECO:0000313" key="4">
    <source>
        <dbReference type="Proteomes" id="UP000613840"/>
    </source>
</evidence>
<gene>
    <name evidence="3" type="ORF">GCM10011575_38620</name>
</gene>
<evidence type="ECO:0000313" key="3">
    <source>
        <dbReference type="EMBL" id="GGL76760.1"/>
    </source>
</evidence>
<dbReference type="PANTHER" id="PTHR33055:SF3">
    <property type="entry name" value="PUTATIVE TRANSPOSASE FOR IS117-RELATED"/>
    <property type="match status" value="1"/>
</dbReference>
<sequence>MDELTTRLRIYQPALAGIAIERSEGLLVETLQAEGFRLFCVSPKLSARARERYRIAPTKSDAFDAFVLADSLRFEHHRWRPLATASPRLAELRALTRDRERLIVNQRDVENQLRSIVMAYHPGVLHLFSSLDRDIALAFLRDYPTPNAADRLGPSRMAAFCSRHGYSGRTRPEVLVERLRPHLLHAAPGTTDGKAFSAGLFVDQLDLLNRQLRLITKRIRDRLADHPDAAIFLSFPGMGQITAATLLAEMGEDRSRFPNPGVLLAETGTAPVTKSSGRSRVVRFRYAANKRMRHAIDWWTFVAAREDDWSGSIYQQARDRGQLHNRALRGLGARWTRILWRCWANHTTYDPALHHKINRPTTT</sequence>
<dbReference type="PANTHER" id="PTHR33055">
    <property type="entry name" value="TRANSPOSASE FOR INSERTION SEQUENCE ELEMENT IS1111A"/>
    <property type="match status" value="1"/>
</dbReference>
<keyword evidence="4" id="KW-1185">Reference proteome</keyword>
<dbReference type="InterPro" id="IPR003346">
    <property type="entry name" value="Transposase_20"/>
</dbReference>
<dbReference type="EMBL" id="BMMZ01000012">
    <property type="protein sequence ID" value="GGL76760.1"/>
    <property type="molecule type" value="Genomic_DNA"/>
</dbReference>
<organism evidence="3 4">
    <name type="scientific">Microlunatus endophyticus</name>
    <dbReference type="NCBI Taxonomy" id="1716077"/>
    <lineage>
        <taxon>Bacteria</taxon>
        <taxon>Bacillati</taxon>
        <taxon>Actinomycetota</taxon>
        <taxon>Actinomycetes</taxon>
        <taxon>Propionibacteriales</taxon>
        <taxon>Propionibacteriaceae</taxon>
        <taxon>Microlunatus</taxon>
    </lineage>
</organism>
<comment type="caution">
    <text evidence="3">The sequence shown here is derived from an EMBL/GenBank/DDBJ whole genome shotgun (WGS) entry which is preliminary data.</text>
</comment>
<evidence type="ECO:0000259" key="1">
    <source>
        <dbReference type="Pfam" id="PF01548"/>
    </source>
</evidence>
<protein>
    <submittedName>
        <fullName evidence="3">IS110 family transposase</fullName>
    </submittedName>
</protein>
<dbReference type="GO" id="GO:0004803">
    <property type="term" value="F:transposase activity"/>
    <property type="evidence" value="ECO:0007669"/>
    <property type="project" value="InterPro"/>
</dbReference>
<dbReference type="GO" id="GO:0003677">
    <property type="term" value="F:DNA binding"/>
    <property type="evidence" value="ECO:0007669"/>
    <property type="project" value="InterPro"/>
</dbReference>
<dbReference type="GO" id="GO:0006313">
    <property type="term" value="P:DNA transposition"/>
    <property type="evidence" value="ECO:0007669"/>
    <property type="project" value="InterPro"/>
</dbReference>
<dbReference type="Proteomes" id="UP000613840">
    <property type="component" value="Unassembled WGS sequence"/>
</dbReference>
<feature type="domain" description="Transposase IS116/IS110/IS902 C-terminal" evidence="2">
    <location>
        <begin position="230"/>
        <end position="314"/>
    </location>
</feature>
<dbReference type="AlphaFoldDB" id="A0A917SFE7"/>
<accession>A0A917SFE7</accession>
<proteinExistence type="predicted"/>
<feature type="domain" description="Transposase IS110-like N-terminal" evidence="1">
    <location>
        <begin position="8"/>
        <end position="122"/>
    </location>
</feature>
<dbReference type="InterPro" id="IPR002525">
    <property type="entry name" value="Transp_IS110-like_N"/>
</dbReference>